<keyword evidence="2" id="KW-1185">Reference proteome</keyword>
<name>A0A8S1H8R3_9PELO</name>
<dbReference type="AlphaFoldDB" id="A0A8S1H8R3"/>
<accession>A0A8S1H8R3</accession>
<sequence>MAFGGLLEGFLEEKSFGSERKQRPRPHSLVQRRFSTAGEANVERGALKKMSVVSVDASSPRNSWQR</sequence>
<reference evidence="1" key="1">
    <citation type="submission" date="2020-10" db="EMBL/GenBank/DDBJ databases">
        <authorList>
            <person name="Kikuchi T."/>
        </authorList>
    </citation>
    <scope>NUCLEOTIDE SEQUENCE</scope>
    <source>
        <strain evidence="1">NKZ352</strain>
    </source>
</reference>
<proteinExistence type="predicted"/>
<gene>
    <name evidence="1" type="ORF">CAUJ_LOCUS8182</name>
</gene>
<organism evidence="1 2">
    <name type="scientific">Caenorhabditis auriculariae</name>
    <dbReference type="NCBI Taxonomy" id="2777116"/>
    <lineage>
        <taxon>Eukaryota</taxon>
        <taxon>Metazoa</taxon>
        <taxon>Ecdysozoa</taxon>
        <taxon>Nematoda</taxon>
        <taxon>Chromadorea</taxon>
        <taxon>Rhabditida</taxon>
        <taxon>Rhabditina</taxon>
        <taxon>Rhabditomorpha</taxon>
        <taxon>Rhabditoidea</taxon>
        <taxon>Rhabditidae</taxon>
        <taxon>Peloderinae</taxon>
        <taxon>Caenorhabditis</taxon>
    </lineage>
</organism>
<dbReference type="OrthoDB" id="5831303at2759"/>
<dbReference type="EMBL" id="CAJGYM010000026">
    <property type="protein sequence ID" value="CAD6192263.1"/>
    <property type="molecule type" value="Genomic_DNA"/>
</dbReference>
<comment type="caution">
    <text evidence="1">The sequence shown here is derived from an EMBL/GenBank/DDBJ whole genome shotgun (WGS) entry which is preliminary data.</text>
</comment>
<protein>
    <submittedName>
        <fullName evidence="1">Uncharacterized protein</fullName>
    </submittedName>
</protein>
<evidence type="ECO:0000313" key="2">
    <source>
        <dbReference type="Proteomes" id="UP000835052"/>
    </source>
</evidence>
<dbReference type="Proteomes" id="UP000835052">
    <property type="component" value="Unassembled WGS sequence"/>
</dbReference>
<evidence type="ECO:0000313" key="1">
    <source>
        <dbReference type="EMBL" id="CAD6192263.1"/>
    </source>
</evidence>